<feature type="domain" description="Nuclear respiratory factor 1 NLS/DNA-binding dimerisation" evidence="7">
    <location>
        <begin position="50"/>
        <end position="264"/>
    </location>
</feature>
<dbReference type="PANTHER" id="PTHR20338">
    <property type="entry name" value="NUCLEAR RESPIRATORY FACTOR 1"/>
    <property type="match status" value="1"/>
</dbReference>
<keyword evidence="9" id="KW-1185">Reference proteome</keyword>
<proteinExistence type="inferred from homology"/>
<evidence type="ECO:0000256" key="6">
    <source>
        <dbReference type="ARBA" id="ARBA00023242"/>
    </source>
</evidence>
<dbReference type="Pfam" id="PF10491">
    <property type="entry name" value="Nrf1_DNA-bind"/>
    <property type="match status" value="1"/>
</dbReference>
<sequence length="355" mass="40351">MEDVKNLSRNYTLLNKIDTSESTCVSIDAIYSRLRRNQKDIRISRLLNIGMKGISAAAINVTTPSNKKYFIMDPVVRKQRQRHGLNVLKELIKDVSNLTGTQIVCIIHTESEMSNLHATKIIGSEPLLSTVFKYKSMIQCDMERNMEQLANMLIDETPKPEILPIKKLTPLYLNGFAVHIRTVPVVTMRSFIPEIIKISCNRSSVNWGNILYKPKWWPVNIPFLNVKSDSRSDKEKRKKPWAEALRDIIISCYEHHGVGNLLFDIDGYDSPQKKKNRSVVKSPSISSKKPEECTSEIDFGECKHIIANDGSGNLTIVKVIKVKMSDPSKMDYDVVQLKDGSYGKILEEIVVDEII</sequence>
<dbReference type="OrthoDB" id="6780994at2759"/>
<keyword evidence="3" id="KW-0805">Transcription regulation</keyword>
<comment type="similarity">
    <text evidence="2">Belongs to the NRF1/Ewg family.</text>
</comment>
<keyword evidence="5" id="KW-0804">Transcription</keyword>
<name>A0A177B9X6_9BILA</name>
<dbReference type="GO" id="GO:0003700">
    <property type="term" value="F:DNA-binding transcription factor activity"/>
    <property type="evidence" value="ECO:0007669"/>
    <property type="project" value="InterPro"/>
</dbReference>
<dbReference type="AlphaFoldDB" id="A0A177B9X6"/>
<dbReference type="InterPro" id="IPR039142">
    <property type="entry name" value="NRF1/Ewg"/>
</dbReference>
<gene>
    <name evidence="8" type="ORF">A3Q56_02009</name>
</gene>
<dbReference type="GO" id="GO:0006357">
    <property type="term" value="P:regulation of transcription by RNA polymerase II"/>
    <property type="evidence" value="ECO:0007669"/>
    <property type="project" value="InterPro"/>
</dbReference>
<keyword evidence="4" id="KW-0238">DNA-binding</keyword>
<evidence type="ECO:0000256" key="5">
    <source>
        <dbReference type="ARBA" id="ARBA00023163"/>
    </source>
</evidence>
<evidence type="ECO:0000313" key="8">
    <source>
        <dbReference type="EMBL" id="OAF70244.1"/>
    </source>
</evidence>
<comment type="caution">
    <text evidence="8">The sequence shown here is derived from an EMBL/GenBank/DDBJ whole genome shotgun (WGS) entry which is preliminary data.</text>
</comment>
<organism evidence="8 9">
    <name type="scientific">Intoshia linei</name>
    <dbReference type="NCBI Taxonomy" id="1819745"/>
    <lineage>
        <taxon>Eukaryota</taxon>
        <taxon>Metazoa</taxon>
        <taxon>Spiralia</taxon>
        <taxon>Lophotrochozoa</taxon>
        <taxon>Mesozoa</taxon>
        <taxon>Orthonectida</taxon>
        <taxon>Rhopaluridae</taxon>
        <taxon>Intoshia</taxon>
    </lineage>
</organism>
<dbReference type="GO" id="GO:0005634">
    <property type="term" value="C:nucleus"/>
    <property type="evidence" value="ECO:0007669"/>
    <property type="project" value="UniProtKB-SubCell"/>
</dbReference>
<evidence type="ECO:0000259" key="7">
    <source>
        <dbReference type="Pfam" id="PF10491"/>
    </source>
</evidence>
<comment type="subcellular location">
    <subcellularLocation>
        <location evidence="1">Nucleus</location>
    </subcellularLocation>
</comment>
<evidence type="ECO:0000313" key="9">
    <source>
        <dbReference type="Proteomes" id="UP000078046"/>
    </source>
</evidence>
<dbReference type="EMBL" id="LWCA01000170">
    <property type="protein sequence ID" value="OAF70244.1"/>
    <property type="molecule type" value="Genomic_DNA"/>
</dbReference>
<dbReference type="GO" id="GO:0003677">
    <property type="term" value="F:DNA binding"/>
    <property type="evidence" value="ECO:0007669"/>
    <property type="project" value="UniProtKB-KW"/>
</dbReference>
<evidence type="ECO:0000256" key="4">
    <source>
        <dbReference type="ARBA" id="ARBA00023125"/>
    </source>
</evidence>
<reference evidence="8 9" key="1">
    <citation type="submission" date="2016-04" db="EMBL/GenBank/DDBJ databases">
        <title>The genome of Intoshia linei affirms orthonectids as highly simplified spiralians.</title>
        <authorList>
            <person name="Mikhailov K.V."/>
            <person name="Slusarev G.S."/>
            <person name="Nikitin M.A."/>
            <person name="Logacheva M.D."/>
            <person name="Penin A."/>
            <person name="Aleoshin V."/>
            <person name="Panchin Y.V."/>
        </authorList>
    </citation>
    <scope>NUCLEOTIDE SEQUENCE [LARGE SCALE GENOMIC DNA]</scope>
    <source>
        <strain evidence="8">Intl2013</strain>
        <tissue evidence="8">Whole animal</tissue>
    </source>
</reference>
<dbReference type="Proteomes" id="UP000078046">
    <property type="component" value="Unassembled WGS sequence"/>
</dbReference>
<evidence type="ECO:0000256" key="2">
    <source>
        <dbReference type="ARBA" id="ARBA00005713"/>
    </source>
</evidence>
<protein>
    <recommendedName>
        <fullName evidence="7">Nuclear respiratory factor 1 NLS/DNA-binding dimerisation domain-containing protein</fullName>
    </recommendedName>
</protein>
<evidence type="ECO:0000256" key="3">
    <source>
        <dbReference type="ARBA" id="ARBA00023015"/>
    </source>
</evidence>
<evidence type="ECO:0000256" key="1">
    <source>
        <dbReference type="ARBA" id="ARBA00004123"/>
    </source>
</evidence>
<keyword evidence="6" id="KW-0539">Nucleus</keyword>
<dbReference type="InterPro" id="IPR019525">
    <property type="entry name" value="Nrf1_NLS/DNA-bd_dimer"/>
</dbReference>
<accession>A0A177B9X6</accession>